<feature type="domain" description="ABC transmembrane type-1" evidence="9">
    <location>
        <begin position="35"/>
        <end position="319"/>
    </location>
</feature>
<dbReference type="Pfam" id="PF00005">
    <property type="entry name" value="ABC_tran"/>
    <property type="match status" value="1"/>
</dbReference>
<evidence type="ECO:0000259" key="9">
    <source>
        <dbReference type="PROSITE" id="PS50929"/>
    </source>
</evidence>
<keyword evidence="6 7" id="KW-0472">Membrane</keyword>
<dbReference type="Gene3D" id="1.20.1560.10">
    <property type="entry name" value="ABC transporter type 1, transmembrane domain"/>
    <property type="match status" value="1"/>
</dbReference>
<dbReference type="Pfam" id="PF00664">
    <property type="entry name" value="ABC_membrane"/>
    <property type="match status" value="1"/>
</dbReference>
<feature type="transmembrane region" description="Helical" evidence="7">
    <location>
        <begin position="150"/>
        <end position="169"/>
    </location>
</feature>
<sequence length="594" mass="66922">MEQKTSGSKSFPLKEQFQIVSRIFKFGAPFKGKFFMAIFFGVLVAITNVVLPRILQTFMDDYLATQTATTRIIGLFAAAYFGVTLLKIIVWYLNLYLFNLASEKTVENIRNKVFTKLHTLGMRFFDQTPAGSIVTRVTNDTETIKEFFEVFLTVLQGIFGVVASFIAMALLSLEITLWIMLFVPVLLIVIWYYQKYSSTIYRSMREKLSILNTKLAESISGMSIIQQFRQEKRLQKDFEKTNSSYFESRYAMVKANALLLGPIINLLDTLALVVILSFFGYNALTGAVGVGVIYAFASYVRNFFNPMVRMMDSLSIFQDGVVSSNRVLNVLDNQELTPQQEPDSSAKIKAGKIEFKNVSFSYDGKKNVLNNITFTANPGETVALVGHTGSGKSSIINVMMRFYEFSEGDILIDGISIKKYPIEELRSKMGLVLQDSFLFYGTINDNIRLKNPAITDRQVEAAAQFVQADAFIEQLPNQYESKVIERGASYSSGQKQLISFASTIVTDPKILILDEATANIDTETEALIQEGLNKMRQGRTTLAIAHRLSTIRDANMILVLDHGEIIEQGTHDELIKQNGVYHEMYRLQNNGLVE</sequence>
<dbReference type="EMBL" id="JBHUFF010000003">
    <property type="protein sequence ID" value="MFD1798408.1"/>
    <property type="molecule type" value="Genomic_DNA"/>
</dbReference>
<evidence type="ECO:0000313" key="11">
    <source>
        <dbReference type="Proteomes" id="UP001597285"/>
    </source>
</evidence>
<organism evidence="10 11">
    <name type="scientific">Carnobacterium antarcticum</name>
    <dbReference type="NCBI Taxonomy" id="2126436"/>
    <lineage>
        <taxon>Bacteria</taxon>
        <taxon>Bacillati</taxon>
        <taxon>Bacillota</taxon>
        <taxon>Bacilli</taxon>
        <taxon>Lactobacillales</taxon>
        <taxon>Carnobacteriaceae</taxon>
        <taxon>Carnobacterium</taxon>
    </lineage>
</organism>
<evidence type="ECO:0000259" key="8">
    <source>
        <dbReference type="PROSITE" id="PS50893"/>
    </source>
</evidence>
<comment type="subcellular location">
    <subcellularLocation>
        <location evidence="1">Cell membrane</location>
        <topology evidence="1">Multi-pass membrane protein</topology>
    </subcellularLocation>
</comment>
<dbReference type="InterPro" id="IPR017871">
    <property type="entry name" value="ABC_transporter-like_CS"/>
</dbReference>
<evidence type="ECO:0000256" key="3">
    <source>
        <dbReference type="ARBA" id="ARBA00022741"/>
    </source>
</evidence>
<evidence type="ECO:0000256" key="2">
    <source>
        <dbReference type="ARBA" id="ARBA00022692"/>
    </source>
</evidence>
<dbReference type="InterPro" id="IPR027417">
    <property type="entry name" value="P-loop_NTPase"/>
</dbReference>
<dbReference type="InterPro" id="IPR036640">
    <property type="entry name" value="ABC1_TM_sf"/>
</dbReference>
<keyword evidence="3" id="KW-0547">Nucleotide-binding</keyword>
<dbReference type="SUPFAM" id="SSF90123">
    <property type="entry name" value="ABC transporter transmembrane region"/>
    <property type="match status" value="1"/>
</dbReference>
<evidence type="ECO:0000313" key="10">
    <source>
        <dbReference type="EMBL" id="MFD1798408.1"/>
    </source>
</evidence>
<name>A0ABW4NJ39_9LACT</name>
<feature type="transmembrane region" description="Helical" evidence="7">
    <location>
        <begin position="257"/>
        <end position="278"/>
    </location>
</feature>
<keyword evidence="4 10" id="KW-0067">ATP-binding</keyword>
<proteinExistence type="predicted"/>
<evidence type="ECO:0000256" key="6">
    <source>
        <dbReference type="ARBA" id="ARBA00023136"/>
    </source>
</evidence>
<protein>
    <submittedName>
        <fullName evidence="10">ABC transporter ATP-binding protein</fullName>
    </submittedName>
</protein>
<feature type="transmembrane region" description="Helical" evidence="7">
    <location>
        <begin position="284"/>
        <end position="304"/>
    </location>
</feature>
<keyword evidence="2 7" id="KW-0812">Transmembrane</keyword>
<dbReference type="Proteomes" id="UP001597285">
    <property type="component" value="Unassembled WGS sequence"/>
</dbReference>
<dbReference type="InterPro" id="IPR003593">
    <property type="entry name" value="AAA+_ATPase"/>
</dbReference>
<dbReference type="InterPro" id="IPR039421">
    <property type="entry name" value="Type_1_exporter"/>
</dbReference>
<feature type="domain" description="ABC transporter" evidence="8">
    <location>
        <begin position="353"/>
        <end position="587"/>
    </location>
</feature>
<dbReference type="SMART" id="SM00382">
    <property type="entry name" value="AAA"/>
    <property type="match status" value="1"/>
</dbReference>
<dbReference type="RefSeq" id="WP_058918503.1">
    <property type="nucleotide sequence ID" value="NZ_JBHSQC010000016.1"/>
</dbReference>
<reference evidence="11" key="1">
    <citation type="journal article" date="2019" name="Int. J. Syst. Evol. Microbiol.">
        <title>The Global Catalogue of Microorganisms (GCM) 10K type strain sequencing project: providing services to taxonomists for standard genome sequencing and annotation.</title>
        <authorList>
            <consortium name="The Broad Institute Genomics Platform"/>
            <consortium name="The Broad Institute Genome Sequencing Center for Infectious Disease"/>
            <person name="Wu L."/>
            <person name="Ma J."/>
        </authorList>
    </citation>
    <scope>NUCLEOTIDE SEQUENCE [LARGE SCALE GENOMIC DNA]</scope>
    <source>
        <strain evidence="11">KCTC 42143</strain>
    </source>
</reference>
<evidence type="ECO:0000256" key="5">
    <source>
        <dbReference type="ARBA" id="ARBA00022989"/>
    </source>
</evidence>
<evidence type="ECO:0000256" key="7">
    <source>
        <dbReference type="SAM" id="Phobius"/>
    </source>
</evidence>
<dbReference type="GO" id="GO:0005524">
    <property type="term" value="F:ATP binding"/>
    <property type="evidence" value="ECO:0007669"/>
    <property type="project" value="UniProtKB-KW"/>
</dbReference>
<accession>A0ABW4NJ39</accession>
<feature type="transmembrane region" description="Helical" evidence="7">
    <location>
        <begin position="72"/>
        <end position="93"/>
    </location>
</feature>
<evidence type="ECO:0000256" key="4">
    <source>
        <dbReference type="ARBA" id="ARBA00022840"/>
    </source>
</evidence>
<dbReference type="PROSITE" id="PS50929">
    <property type="entry name" value="ABC_TM1F"/>
    <property type="match status" value="1"/>
</dbReference>
<dbReference type="SUPFAM" id="SSF52540">
    <property type="entry name" value="P-loop containing nucleoside triphosphate hydrolases"/>
    <property type="match status" value="1"/>
</dbReference>
<dbReference type="PROSITE" id="PS50893">
    <property type="entry name" value="ABC_TRANSPORTER_2"/>
    <property type="match status" value="1"/>
</dbReference>
<gene>
    <name evidence="10" type="ORF">ACFSBK_00825</name>
</gene>
<keyword evidence="5 7" id="KW-1133">Transmembrane helix</keyword>
<feature type="transmembrane region" description="Helical" evidence="7">
    <location>
        <begin position="34"/>
        <end position="52"/>
    </location>
</feature>
<dbReference type="InterPro" id="IPR003439">
    <property type="entry name" value="ABC_transporter-like_ATP-bd"/>
</dbReference>
<feature type="transmembrane region" description="Helical" evidence="7">
    <location>
        <begin position="175"/>
        <end position="193"/>
    </location>
</feature>
<dbReference type="Gene3D" id="3.40.50.300">
    <property type="entry name" value="P-loop containing nucleotide triphosphate hydrolases"/>
    <property type="match status" value="1"/>
</dbReference>
<evidence type="ECO:0000256" key="1">
    <source>
        <dbReference type="ARBA" id="ARBA00004651"/>
    </source>
</evidence>
<keyword evidence="11" id="KW-1185">Reference proteome</keyword>
<dbReference type="PANTHER" id="PTHR43394">
    <property type="entry name" value="ATP-DEPENDENT PERMEASE MDL1, MITOCHONDRIAL"/>
    <property type="match status" value="1"/>
</dbReference>
<dbReference type="InterPro" id="IPR011527">
    <property type="entry name" value="ABC1_TM_dom"/>
</dbReference>
<dbReference type="CDD" id="cd18544">
    <property type="entry name" value="ABC_6TM_TmrA_like"/>
    <property type="match status" value="1"/>
</dbReference>
<dbReference type="PROSITE" id="PS00211">
    <property type="entry name" value="ABC_TRANSPORTER_1"/>
    <property type="match status" value="1"/>
</dbReference>
<comment type="caution">
    <text evidence="10">The sequence shown here is derived from an EMBL/GenBank/DDBJ whole genome shotgun (WGS) entry which is preliminary data.</text>
</comment>
<dbReference type="PANTHER" id="PTHR43394:SF1">
    <property type="entry name" value="ATP-BINDING CASSETTE SUB-FAMILY B MEMBER 10, MITOCHONDRIAL"/>
    <property type="match status" value="1"/>
</dbReference>
<dbReference type="CDD" id="cd03254">
    <property type="entry name" value="ABCC_Glucan_exporter_like"/>
    <property type="match status" value="1"/>
</dbReference>